<keyword evidence="3" id="KW-0843">Virulence</keyword>
<keyword evidence="6" id="KW-0720">Serine protease</keyword>
<feature type="chain" id="PRO_5004570840" description="Peptidase S1 domain-containing protein" evidence="7">
    <location>
        <begin position="21"/>
        <end position="271"/>
    </location>
</feature>
<dbReference type="VEuPathDB" id="FungiDB:SDRG_02274"/>
<keyword evidence="6" id="KW-0378">Hydrolase</keyword>
<dbReference type="GO" id="GO:0004252">
    <property type="term" value="F:serine-type endopeptidase activity"/>
    <property type="evidence" value="ECO:0007669"/>
    <property type="project" value="InterPro"/>
</dbReference>
<keyword evidence="6" id="KW-0645">Protease</keyword>
<dbReference type="PROSITE" id="PS00134">
    <property type="entry name" value="TRYPSIN_HIS"/>
    <property type="match status" value="1"/>
</dbReference>
<dbReference type="InterPro" id="IPR009003">
    <property type="entry name" value="Peptidase_S1_PA"/>
</dbReference>
<evidence type="ECO:0000256" key="7">
    <source>
        <dbReference type="SAM" id="SignalP"/>
    </source>
</evidence>
<evidence type="ECO:0000256" key="1">
    <source>
        <dbReference type="ARBA" id="ARBA00007664"/>
    </source>
</evidence>
<dbReference type="eggNOG" id="KOG3627">
    <property type="taxonomic scope" value="Eukaryota"/>
</dbReference>
<dbReference type="Gene3D" id="2.40.10.10">
    <property type="entry name" value="Trypsin-like serine proteases"/>
    <property type="match status" value="1"/>
</dbReference>
<dbReference type="PROSITE" id="PS50240">
    <property type="entry name" value="TRYPSIN_DOM"/>
    <property type="match status" value="1"/>
</dbReference>
<protein>
    <recommendedName>
        <fullName evidence="8">Peptidase S1 domain-containing protein</fullName>
    </recommendedName>
</protein>
<dbReference type="Proteomes" id="UP000030762">
    <property type="component" value="Unassembled WGS sequence"/>
</dbReference>
<dbReference type="SMART" id="SM00020">
    <property type="entry name" value="Tryp_SPc"/>
    <property type="match status" value="1"/>
</dbReference>
<dbReference type="PANTHER" id="PTHR24276">
    <property type="entry name" value="POLYSERASE-RELATED"/>
    <property type="match status" value="1"/>
</dbReference>
<evidence type="ECO:0000256" key="5">
    <source>
        <dbReference type="ARBA" id="ARBA00023180"/>
    </source>
</evidence>
<dbReference type="CDD" id="cd00190">
    <property type="entry name" value="Tryp_SPc"/>
    <property type="match status" value="1"/>
</dbReference>
<dbReference type="AlphaFoldDB" id="T0R223"/>
<dbReference type="FunFam" id="2.40.10.10:FF:000002">
    <property type="entry name" value="Transmembrane protease serine"/>
    <property type="match status" value="1"/>
</dbReference>
<dbReference type="GeneID" id="19943001"/>
<dbReference type="PROSITE" id="PS00135">
    <property type="entry name" value="TRYPSIN_SER"/>
    <property type="match status" value="1"/>
</dbReference>
<dbReference type="STRING" id="1156394.T0R223"/>
<evidence type="ECO:0000256" key="3">
    <source>
        <dbReference type="ARBA" id="ARBA00023026"/>
    </source>
</evidence>
<dbReference type="InterPro" id="IPR043504">
    <property type="entry name" value="Peptidase_S1_PA_chymotrypsin"/>
</dbReference>
<evidence type="ECO:0000256" key="6">
    <source>
        <dbReference type="RuleBase" id="RU363034"/>
    </source>
</evidence>
<dbReference type="OrthoDB" id="74960at2759"/>
<evidence type="ECO:0000313" key="10">
    <source>
        <dbReference type="Proteomes" id="UP000030762"/>
    </source>
</evidence>
<evidence type="ECO:0000313" key="9">
    <source>
        <dbReference type="EMBL" id="EQC40375.1"/>
    </source>
</evidence>
<dbReference type="PANTHER" id="PTHR24276:SF98">
    <property type="entry name" value="FI18310P1-RELATED"/>
    <property type="match status" value="1"/>
</dbReference>
<keyword evidence="10" id="KW-1185">Reference proteome</keyword>
<feature type="domain" description="Peptidase S1" evidence="8">
    <location>
        <begin position="36"/>
        <end position="270"/>
    </location>
</feature>
<reference evidence="9 10" key="1">
    <citation type="submission" date="2012-04" db="EMBL/GenBank/DDBJ databases">
        <title>The Genome Sequence of Saprolegnia declina VS20.</title>
        <authorList>
            <consortium name="The Broad Institute Genome Sequencing Platform"/>
            <person name="Russ C."/>
            <person name="Nusbaum C."/>
            <person name="Tyler B."/>
            <person name="van West P."/>
            <person name="Dieguez-Uribeondo J."/>
            <person name="de Bruijn I."/>
            <person name="Tripathy S."/>
            <person name="Jiang R."/>
            <person name="Young S.K."/>
            <person name="Zeng Q."/>
            <person name="Gargeya S."/>
            <person name="Fitzgerald M."/>
            <person name="Haas B."/>
            <person name="Abouelleil A."/>
            <person name="Alvarado L."/>
            <person name="Arachchi H.M."/>
            <person name="Berlin A."/>
            <person name="Chapman S.B."/>
            <person name="Goldberg J."/>
            <person name="Griggs A."/>
            <person name="Gujja S."/>
            <person name="Hansen M."/>
            <person name="Howarth C."/>
            <person name="Imamovic A."/>
            <person name="Larimer J."/>
            <person name="McCowen C."/>
            <person name="Montmayeur A."/>
            <person name="Murphy C."/>
            <person name="Neiman D."/>
            <person name="Pearson M."/>
            <person name="Priest M."/>
            <person name="Roberts A."/>
            <person name="Saif S."/>
            <person name="Shea T."/>
            <person name="Sisk P."/>
            <person name="Sykes S."/>
            <person name="Wortman J."/>
            <person name="Nusbaum C."/>
            <person name="Birren B."/>
        </authorList>
    </citation>
    <scope>NUCLEOTIDE SEQUENCE [LARGE SCALE GENOMIC DNA]</scope>
    <source>
        <strain evidence="9 10">VS20</strain>
    </source>
</reference>
<dbReference type="InterPro" id="IPR001254">
    <property type="entry name" value="Trypsin_dom"/>
</dbReference>
<keyword evidence="5" id="KW-0325">Glycoprotein</keyword>
<accession>T0R223</accession>
<dbReference type="RefSeq" id="XP_008606074.1">
    <property type="nucleotide sequence ID" value="XM_008607852.1"/>
</dbReference>
<gene>
    <name evidence="9" type="ORF">SDRG_02274</name>
</gene>
<evidence type="ECO:0000259" key="8">
    <source>
        <dbReference type="PROSITE" id="PS50240"/>
    </source>
</evidence>
<evidence type="ECO:0000256" key="4">
    <source>
        <dbReference type="ARBA" id="ARBA00023157"/>
    </source>
</evidence>
<keyword evidence="4" id="KW-1015">Disulfide bond</keyword>
<dbReference type="InterPro" id="IPR001314">
    <property type="entry name" value="Peptidase_S1A"/>
</dbReference>
<sequence length="271" mass="27879">MRAPSAILAALAALSVATDAASLRAAGNGTNVNPEIVGGVEAAVGKHLYLAGLRETAAGSTFCGGALIAPKYVLTAGHCIETDAFTANYVALGTHFASGSADGERIRVTRRIVHPDYVSVEGTPFNDWAILELETAAKTKPIKVKFDDNAVGTVATVRGWGSTRSGGSGSNVLKEVSVKIWDNAKCDKAIQQTSQGAAQHVTDTMVCAGGVRGQDSCQGDSGGPFTVKGANGEDVITGVVSWGYGCALQNTPGVYARLSKAQDFISPYLSA</sequence>
<name>T0R223_SAPDV</name>
<organism evidence="9 10">
    <name type="scientific">Saprolegnia diclina (strain VS20)</name>
    <dbReference type="NCBI Taxonomy" id="1156394"/>
    <lineage>
        <taxon>Eukaryota</taxon>
        <taxon>Sar</taxon>
        <taxon>Stramenopiles</taxon>
        <taxon>Oomycota</taxon>
        <taxon>Saprolegniomycetes</taxon>
        <taxon>Saprolegniales</taxon>
        <taxon>Saprolegniaceae</taxon>
        <taxon>Saprolegnia</taxon>
    </lineage>
</organism>
<feature type="signal peptide" evidence="7">
    <location>
        <begin position="1"/>
        <end position="20"/>
    </location>
</feature>
<comment type="similarity">
    <text evidence="1">Belongs to the peptidase S1 family.</text>
</comment>
<keyword evidence="2 7" id="KW-0732">Signal</keyword>
<proteinExistence type="inferred from homology"/>
<dbReference type="OMA" id="TWINQVI"/>
<evidence type="ECO:0000256" key="2">
    <source>
        <dbReference type="ARBA" id="ARBA00022729"/>
    </source>
</evidence>
<dbReference type="InterPro" id="IPR018114">
    <property type="entry name" value="TRYPSIN_HIS"/>
</dbReference>
<dbReference type="InParanoid" id="T0R223"/>
<dbReference type="EMBL" id="JH767136">
    <property type="protein sequence ID" value="EQC40375.1"/>
    <property type="molecule type" value="Genomic_DNA"/>
</dbReference>
<dbReference type="SUPFAM" id="SSF50494">
    <property type="entry name" value="Trypsin-like serine proteases"/>
    <property type="match status" value="1"/>
</dbReference>
<dbReference type="InterPro" id="IPR033116">
    <property type="entry name" value="TRYPSIN_SER"/>
</dbReference>
<dbReference type="PRINTS" id="PR00722">
    <property type="entry name" value="CHYMOTRYPSIN"/>
</dbReference>
<dbReference type="Pfam" id="PF00089">
    <property type="entry name" value="Trypsin"/>
    <property type="match status" value="1"/>
</dbReference>
<dbReference type="GO" id="GO:0006508">
    <property type="term" value="P:proteolysis"/>
    <property type="evidence" value="ECO:0007669"/>
    <property type="project" value="UniProtKB-KW"/>
</dbReference>
<dbReference type="InterPro" id="IPR050430">
    <property type="entry name" value="Peptidase_S1"/>
</dbReference>